<dbReference type="InterPro" id="IPR021109">
    <property type="entry name" value="Peptidase_aspartic_dom_sf"/>
</dbReference>
<feature type="region of interest" description="Disordered" evidence="1">
    <location>
        <begin position="1"/>
        <end position="22"/>
    </location>
</feature>
<accession>A0AAU9TJ36</accession>
<dbReference type="InterPro" id="IPR043128">
    <property type="entry name" value="Rev_trsase/Diguanyl_cyclase"/>
</dbReference>
<dbReference type="Pfam" id="PF18701">
    <property type="entry name" value="DUF5641"/>
    <property type="match status" value="1"/>
</dbReference>
<dbReference type="InterPro" id="IPR000477">
    <property type="entry name" value="RT_dom"/>
</dbReference>
<sequence>MEARTKITKESGRPTSESSPMPEVKLPRIQLPVFSGNYEEWQTFYDMFLSLIHNNVSLSAVQKLHYLKSTLTGEPATLLRNLSIEEANYEEAWEKLKRRYNNKRYNSNEILKRLFSQKAITSESPAAIKQILDTTTSCIKSLKNLGLKSDSWDIFIIYLVVSKLDYESHRQWETEISHSNTDDLPTWDQLVNFLEARFRTLEMLEGTKNNAKSMNNNNVKQVSTKKSFHSKLEEDKGDKVKSCTFCTNQHLLYQCKQFGSKSPEERSEFVQSKGLCYNCFSPSHNVRSCHQATCCRRCGRRHHTLLHFERDQQLVATNPSSMSPEGVSKVVAHFAKEDHQSEVLLATALVEVVSTNGYSQIVRVLIDQGSEASFISENTVQLLGLKRIPVNGIVSGVGNGQSRTKSMVAFSVKSLHNSDFCVTVHAFVLSSLTSFLPSSKTSIINWPDIENLPLADPKYGLPGKIDMILGVDVHSMIISDGLLKHPSQSGPIAQNTKLGWILSGKVSNRGNSNTRVVSLHLQVKEDQLLKQFWEIEREPDMIGKKLTKEEIRCEEIFEQTTVRNNEGRYKVRLPFKKSDPECKYGKSRDIAKKRYQMLERKLQKNLELKEEYSRVIEDYIMQNHMEVIKSESEVDNPYAVYLPHHAVVREEKETTKVRVVFDASCKGVNNISLNDTLLVGPRLQQDLRHILMRWRAHSFCVVADLKQMYRQVLVDERDADFQRILWCPEPGKPIQHFRILRLTFGTACAPYLAVKSLQQLAKDERERYPLAVKITLQDYYVDDLLTGGDTEDEVVEIYNQMTKLMKCGGFQLQKWCTNSRKLSDHIVQENQGQYQSFVFKDNNIVKVLGISWVKASDNFEYTYNCPETEDQIITKRKVLSDIARLYDPMGWIAPVIVVAKMFIQKLWKSGLNWDDILLPDLQKEWRKFKSELIKITDIVIPRWMGISRRHIFELHVFADASQKAYSAVVYLKGKLGNHVQVTLVTAKTKVAPVEKEISIPRMELCAALLATKLIHEVAQVMKIPKEKLFAWSDSTVVLAWLSGEPSRWTTFVSNRVSEILTILDREQWNHVSTDQNPADCASRGLSVTDLIRHNLWWTGPDFLRKDYHVNASMNFTTNEEERHIKTYIRFSNLSKLLRVLSYCKKFLMLRVPKKQRVINRIVTAEEMQNIMQICVKKTQELHFSEELQQLKSQGYVVKRSPLHTLNPFLDRNGLLRVGGRINKSHEDFDKRHPFIIPSDSHITKLIVLDAHHRTLHGGPQLMLNYLRAKFWIIRARERVKKCYRECIICTRYSRQNNNQLMGQLPDARLTPDRPFKSSGVDFTGHINIRFSPGRGSKSYKGYVCLFICMATRAIHLEAVSDLTAVGFIAAFRRFVSRRGLCQHLYSDNGTNFVGADRELRLMFNRAKSQAPDEIAQLLANEGTTWHFIPPQAPNFGGLWEAGIRSTKSHLKRRWKLTQRMVHDFWKKWSDEYLVNLNQRFKWSMKRSEPEIDDIVIVRDQNIPPAKWLLGRVIEKHPGKDCITRVVTLRTKNGLCKRPCNKLCLLLKS</sequence>
<evidence type="ECO:0000259" key="2">
    <source>
        <dbReference type="PROSITE" id="PS50994"/>
    </source>
</evidence>
<proteinExistence type="predicted"/>
<dbReference type="CDD" id="cd00303">
    <property type="entry name" value="retropepsin_like"/>
    <property type="match status" value="1"/>
</dbReference>
<dbReference type="InterPro" id="IPR008042">
    <property type="entry name" value="Retrotrans_Pao"/>
</dbReference>
<gene>
    <name evidence="3" type="ORF">EEDITHA_LOCUS1986</name>
</gene>
<dbReference type="Gene3D" id="3.10.10.10">
    <property type="entry name" value="HIV Type 1 Reverse Transcriptase, subunit A, domain 1"/>
    <property type="match status" value="1"/>
</dbReference>
<dbReference type="InterPro" id="IPR040676">
    <property type="entry name" value="DUF5641"/>
</dbReference>
<protein>
    <recommendedName>
        <fullName evidence="2">Integrase catalytic domain-containing protein</fullName>
    </recommendedName>
</protein>
<keyword evidence="4" id="KW-1185">Reference proteome</keyword>
<dbReference type="GO" id="GO:0003676">
    <property type="term" value="F:nucleic acid binding"/>
    <property type="evidence" value="ECO:0007669"/>
    <property type="project" value="InterPro"/>
</dbReference>
<dbReference type="CDD" id="cd01644">
    <property type="entry name" value="RT_pepA17"/>
    <property type="match status" value="1"/>
</dbReference>
<dbReference type="Gene3D" id="3.30.420.10">
    <property type="entry name" value="Ribonuclease H-like superfamily/Ribonuclease H"/>
    <property type="match status" value="1"/>
</dbReference>
<name>A0AAU9TJ36_EUPED</name>
<dbReference type="EMBL" id="CAKOGL010000004">
    <property type="protein sequence ID" value="CAH2085522.1"/>
    <property type="molecule type" value="Genomic_DNA"/>
</dbReference>
<feature type="compositionally biased region" description="Basic and acidic residues" evidence="1">
    <location>
        <begin position="1"/>
        <end position="12"/>
    </location>
</feature>
<dbReference type="SUPFAM" id="SSF56672">
    <property type="entry name" value="DNA/RNA polymerases"/>
    <property type="match status" value="1"/>
</dbReference>
<dbReference type="Gene3D" id="3.30.70.270">
    <property type="match status" value="1"/>
</dbReference>
<dbReference type="Pfam" id="PF00078">
    <property type="entry name" value="RVT_1"/>
    <property type="match status" value="1"/>
</dbReference>
<evidence type="ECO:0000313" key="4">
    <source>
        <dbReference type="Proteomes" id="UP001153954"/>
    </source>
</evidence>
<dbReference type="PANTHER" id="PTHR47331:SF5">
    <property type="entry name" value="RIBONUCLEASE H"/>
    <property type="match status" value="1"/>
</dbReference>
<dbReference type="Proteomes" id="UP001153954">
    <property type="component" value="Unassembled WGS sequence"/>
</dbReference>
<dbReference type="InterPro" id="IPR001584">
    <property type="entry name" value="Integrase_cat-core"/>
</dbReference>
<dbReference type="Pfam" id="PF05380">
    <property type="entry name" value="Peptidase_A17"/>
    <property type="match status" value="1"/>
</dbReference>
<dbReference type="SUPFAM" id="SSF53098">
    <property type="entry name" value="Ribonuclease H-like"/>
    <property type="match status" value="1"/>
</dbReference>
<dbReference type="Pfam" id="PF17921">
    <property type="entry name" value="Integrase_H2C2"/>
    <property type="match status" value="1"/>
</dbReference>
<dbReference type="Gene3D" id="2.40.70.10">
    <property type="entry name" value="Acid Proteases"/>
    <property type="match status" value="1"/>
</dbReference>
<dbReference type="PANTHER" id="PTHR47331">
    <property type="entry name" value="PHD-TYPE DOMAIN-CONTAINING PROTEIN"/>
    <property type="match status" value="1"/>
</dbReference>
<evidence type="ECO:0000256" key="1">
    <source>
        <dbReference type="SAM" id="MobiDB-lite"/>
    </source>
</evidence>
<reference evidence="3" key="1">
    <citation type="submission" date="2022-03" db="EMBL/GenBank/DDBJ databases">
        <authorList>
            <person name="Tunstrom K."/>
        </authorList>
    </citation>
    <scope>NUCLEOTIDE SEQUENCE</scope>
</reference>
<dbReference type="GO" id="GO:0042575">
    <property type="term" value="C:DNA polymerase complex"/>
    <property type="evidence" value="ECO:0007669"/>
    <property type="project" value="UniProtKB-ARBA"/>
</dbReference>
<dbReference type="InterPro" id="IPR036397">
    <property type="entry name" value="RNaseH_sf"/>
</dbReference>
<evidence type="ECO:0000313" key="3">
    <source>
        <dbReference type="EMBL" id="CAH2085522.1"/>
    </source>
</evidence>
<dbReference type="Pfam" id="PF03564">
    <property type="entry name" value="DUF1759"/>
    <property type="match status" value="1"/>
</dbReference>
<dbReference type="GO" id="GO:0015074">
    <property type="term" value="P:DNA integration"/>
    <property type="evidence" value="ECO:0007669"/>
    <property type="project" value="InterPro"/>
</dbReference>
<feature type="domain" description="Integrase catalytic" evidence="2">
    <location>
        <begin position="1310"/>
        <end position="1489"/>
    </location>
</feature>
<organism evidence="3 4">
    <name type="scientific">Euphydryas editha</name>
    <name type="common">Edith's checkerspot</name>
    <dbReference type="NCBI Taxonomy" id="104508"/>
    <lineage>
        <taxon>Eukaryota</taxon>
        <taxon>Metazoa</taxon>
        <taxon>Ecdysozoa</taxon>
        <taxon>Arthropoda</taxon>
        <taxon>Hexapoda</taxon>
        <taxon>Insecta</taxon>
        <taxon>Pterygota</taxon>
        <taxon>Neoptera</taxon>
        <taxon>Endopterygota</taxon>
        <taxon>Lepidoptera</taxon>
        <taxon>Glossata</taxon>
        <taxon>Ditrysia</taxon>
        <taxon>Papilionoidea</taxon>
        <taxon>Nymphalidae</taxon>
        <taxon>Nymphalinae</taxon>
        <taxon>Euphydryas</taxon>
    </lineage>
</organism>
<dbReference type="GO" id="GO:0071897">
    <property type="term" value="P:DNA biosynthetic process"/>
    <property type="evidence" value="ECO:0007669"/>
    <property type="project" value="UniProtKB-ARBA"/>
</dbReference>
<dbReference type="InterPro" id="IPR012337">
    <property type="entry name" value="RNaseH-like_sf"/>
</dbReference>
<dbReference type="InterPro" id="IPR041588">
    <property type="entry name" value="Integrase_H2C2"/>
</dbReference>
<dbReference type="InterPro" id="IPR005312">
    <property type="entry name" value="DUF1759"/>
</dbReference>
<dbReference type="PROSITE" id="PS50994">
    <property type="entry name" value="INTEGRASE"/>
    <property type="match status" value="1"/>
</dbReference>
<comment type="caution">
    <text evidence="3">The sequence shown here is derived from an EMBL/GenBank/DDBJ whole genome shotgun (WGS) entry which is preliminary data.</text>
</comment>
<dbReference type="InterPro" id="IPR043502">
    <property type="entry name" value="DNA/RNA_pol_sf"/>
</dbReference>